<feature type="signal peptide" evidence="4">
    <location>
        <begin position="1"/>
        <end position="26"/>
    </location>
</feature>
<feature type="domain" description="Polypeptide-transport-associated ShlB-type" evidence="6">
    <location>
        <begin position="170"/>
        <end position="221"/>
    </location>
</feature>
<feature type="domain" description="Haemolysin activator HlyB C-terminal" evidence="5">
    <location>
        <begin position="282"/>
        <end position="614"/>
    </location>
</feature>
<reference evidence="7 8" key="1">
    <citation type="submission" date="2024-08" db="EMBL/GenBank/DDBJ databases">
        <authorList>
            <person name="Ishaq N."/>
        </authorList>
    </citation>
    <scope>NUCLEOTIDE SEQUENCE [LARGE SCALE GENOMIC DNA]</scope>
    <source>
        <strain evidence="7 8">JCM 30400</strain>
    </source>
</reference>
<keyword evidence="8" id="KW-1185">Reference proteome</keyword>
<dbReference type="PANTHER" id="PTHR34597">
    <property type="entry name" value="SLR1661 PROTEIN"/>
    <property type="match status" value="1"/>
</dbReference>
<comment type="caution">
    <text evidence="7">The sequence shown here is derived from an EMBL/GenBank/DDBJ whole genome shotgun (WGS) entry which is preliminary data.</text>
</comment>
<gene>
    <name evidence="7" type="ORF">ACCI51_03760</name>
</gene>
<keyword evidence="1" id="KW-0472">Membrane</keyword>
<evidence type="ECO:0000313" key="7">
    <source>
        <dbReference type="EMBL" id="MFA0789649.1"/>
    </source>
</evidence>
<dbReference type="InterPro" id="IPR051544">
    <property type="entry name" value="TPS_OM_transporter"/>
</dbReference>
<protein>
    <submittedName>
        <fullName evidence="7">ShlB/FhaC/HecB family hemolysin secretion/activation protein</fullName>
    </submittedName>
</protein>
<keyword evidence="4" id="KW-0732">Signal</keyword>
<keyword evidence="1" id="KW-1134">Transmembrane beta strand</keyword>
<dbReference type="RefSeq" id="WP_299580801.1">
    <property type="nucleotide sequence ID" value="NZ_JBGMEL010000002.1"/>
</dbReference>
<dbReference type="EMBL" id="JBGMEL010000002">
    <property type="protein sequence ID" value="MFA0789649.1"/>
    <property type="molecule type" value="Genomic_DNA"/>
</dbReference>
<dbReference type="PANTHER" id="PTHR34597:SF3">
    <property type="entry name" value="OUTER MEMBRANE TRANSPORTER CDIB"/>
    <property type="match status" value="1"/>
</dbReference>
<evidence type="ECO:0000256" key="4">
    <source>
        <dbReference type="SAM" id="SignalP"/>
    </source>
</evidence>
<feature type="chain" id="PRO_5045651104" evidence="4">
    <location>
        <begin position="27"/>
        <end position="662"/>
    </location>
</feature>
<evidence type="ECO:0000259" key="5">
    <source>
        <dbReference type="Pfam" id="PF03865"/>
    </source>
</evidence>
<name>A0ABV4NKR4_9GAMM</name>
<dbReference type="Proteomes" id="UP001569414">
    <property type="component" value="Unassembled WGS sequence"/>
</dbReference>
<dbReference type="InterPro" id="IPR005565">
    <property type="entry name" value="Hemolysn_activator_HlyB_C"/>
</dbReference>
<keyword evidence="3" id="KW-0998">Cell outer membrane</keyword>
<dbReference type="InterPro" id="IPR013686">
    <property type="entry name" value="Polypept-transport_assoc_ShlB"/>
</dbReference>
<dbReference type="Pfam" id="PF08479">
    <property type="entry name" value="POTRA_2"/>
    <property type="match status" value="1"/>
</dbReference>
<evidence type="ECO:0000313" key="8">
    <source>
        <dbReference type="Proteomes" id="UP001569414"/>
    </source>
</evidence>
<dbReference type="Pfam" id="PF03865">
    <property type="entry name" value="ShlB"/>
    <property type="match status" value="1"/>
</dbReference>
<evidence type="ECO:0000259" key="6">
    <source>
        <dbReference type="Pfam" id="PF08479"/>
    </source>
</evidence>
<proteinExistence type="predicted"/>
<sequence length="662" mass="74090">MLGLRKSKLALFVGAGFLLTNFPVYAQEEDGSSFRSRVRQAFDQDTPTVNEADVTKDFLQRTYEAEDPNLNTEIPEISQRNQGPRITVKQFKFHRLEEYPEFGIERQVIEGMAEELRIKFMQEDKIVASGYTVDNLEELAVLLGNMKAQFNPGGLGPAELKKLVSVIEKQNKERGLSYADLEEIAAELTNFYRRQGLFLAQVQIPAQDVEGGVVTLTVQEGLLGQVVAEDNNKYALDQLAKPFEDQQGKLVNHDNIEEGLYLLNDLPGLNVTGYFSAGENPGETKLNLKVRDASTWKTSFRADNHGSAYTGDQRFYTTVDWLNPLGVGDALTIGYLKSTNVTDFDSDFGSDLGQLRYSLPLFGPRTRLQFSADYNDFILRDVEDPDNPLNVLDIHGDNTSYAMTIDHKFRRSRDFNFTGSFGLTEKKSNLRAITKFDEPGDHVYGGEFGFYMDHLSSGSISMLNILSTSVQYGEHQRDLEEVLQAARGDHFTKVSLNSSSLLFLPMPFTNDQSRLIFKSRAQHSDNPLPAFEQMSLGGANGVRAFDVRDFSADSAGLLSAEWYPSFPEVVNPILFGRRLNDMVQVALFADVGYGIVNNYKDGKEDDWARLAGGGLLLKFSWNESFSSKVSVGWPIEKASSIEGTGENIDQPMVYADFSIFYN</sequence>
<evidence type="ECO:0000256" key="1">
    <source>
        <dbReference type="ARBA" id="ARBA00022452"/>
    </source>
</evidence>
<dbReference type="Gene3D" id="3.10.20.310">
    <property type="entry name" value="membrane protein fhac"/>
    <property type="match status" value="1"/>
</dbReference>
<evidence type="ECO:0000256" key="3">
    <source>
        <dbReference type="ARBA" id="ARBA00023237"/>
    </source>
</evidence>
<evidence type="ECO:0000256" key="2">
    <source>
        <dbReference type="ARBA" id="ARBA00022692"/>
    </source>
</evidence>
<accession>A0ABV4NKR4</accession>
<organism evidence="7 8">
    <name type="scientific">Microbulbifer echini</name>
    <dbReference type="NCBI Taxonomy" id="1529067"/>
    <lineage>
        <taxon>Bacteria</taxon>
        <taxon>Pseudomonadati</taxon>
        <taxon>Pseudomonadota</taxon>
        <taxon>Gammaproteobacteria</taxon>
        <taxon>Cellvibrionales</taxon>
        <taxon>Microbulbiferaceae</taxon>
        <taxon>Microbulbifer</taxon>
    </lineage>
</organism>
<keyword evidence="2" id="KW-0812">Transmembrane</keyword>
<dbReference type="Gene3D" id="2.40.160.50">
    <property type="entry name" value="membrane protein fhac: a member of the omp85/tpsb transporter family"/>
    <property type="match status" value="1"/>
</dbReference>